<keyword evidence="5" id="KW-0862">Zinc</keyword>
<keyword evidence="10 13" id="KW-0539">Nucleus</keyword>
<comment type="similarity">
    <text evidence="2 13">Belongs to the THAP1 family.</text>
</comment>
<evidence type="ECO:0000259" key="14">
    <source>
        <dbReference type="PROSITE" id="PS50950"/>
    </source>
</evidence>
<protein>
    <recommendedName>
        <fullName evidence="13">THAP domain-containing protein 1</fullName>
    </recommendedName>
</protein>
<dbReference type="SMART" id="SM00980">
    <property type="entry name" value="THAP"/>
    <property type="match status" value="1"/>
</dbReference>
<evidence type="ECO:0000256" key="8">
    <source>
        <dbReference type="ARBA" id="ARBA00023125"/>
    </source>
</evidence>
<dbReference type="Pfam" id="PF05485">
    <property type="entry name" value="THAP"/>
    <property type="match status" value="1"/>
</dbReference>
<sequence>MAVSTGRNCCCVPKCSNSSTKQPYLNFHSFPTEEESKKWWIHAIRRDEGKSFAVLSGSTYVCSQHFAESDYTSSTGRKRLKRGVIPSKFKWNTWGNVHQKRPKHEKMKVDRLISAMNSLQSVRDPLHWWNTTTQRPLLLVFWMLQQRE</sequence>
<evidence type="ECO:0000256" key="5">
    <source>
        <dbReference type="ARBA" id="ARBA00022833"/>
    </source>
</evidence>
<keyword evidence="6 13" id="KW-0805">Transcription regulation</keyword>
<proteinExistence type="inferred from homology"/>
<evidence type="ECO:0000256" key="12">
    <source>
        <dbReference type="PROSITE-ProRule" id="PRU00309"/>
    </source>
</evidence>
<feature type="domain" description="THAP-type" evidence="14">
    <location>
        <begin position="1"/>
        <end position="89"/>
    </location>
</feature>
<organism evidence="15 16">
    <name type="scientific">Cirrhinus molitorella</name>
    <name type="common">mud carp</name>
    <dbReference type="NCBI Taxonomy" id="172907"/>
    <lineage>
        <taxon>Eukaryota</taxon>
        <taxon>Metazoa</taxon>
        <taxon>Chordata</taxon>
        <taxon>Craniata</taxon>
        <taxon>Vertebrata</taxon>
        <taxon>Euteleostomi</taxon>
        <taxon>Actinopterygii</taxon>
        <taxon>Neopterygii</taxon>
        <taxon>Teleostei</taxon>
        <taxon>Ostariophysi</taxon>
        <taxon>Cypriniformes</taxon>
        <taxon>Cyprinidae</taxon>
        <taxon>Labeoninae</taxon>
        <taxon>Labeonini</taxon>
        <taxon>Cirrhinus</taxon>
    </lineage>
</organism>
<evidence type="ECO:0000256" key="4">
    <source>
        <dbReference type="ARBA" id="ARBA00022771"/>
    </source>
</evidence>
<keyword evidence="3" id="KW-0479">Metal-binding</keyword>
<keyword evidence="11 13" id="KW-0131">Cell cycle</keyword>
<keyword evidence="8 12" id="KW-0238">DNA-binding</keyword>
<evidence type="ECO:0000256" key="1">
    <source>
        <dbReference type="ARBA" id="ARBA00004642"/>
    </source>
</evidence>
<dbReference type="PANTHER" id="PTHR46600">
    <property type="entry name" value="THAP DOMAIN-CONTAINING"/>
    <property type="match status" value="1"/>
</dbReference>
<keyword evidence="7 13" id="KW-0175">Coiled coil</keyword>
<dbReference type="Gene3D" id="6.20.210.20">
    <property type="entry name" value="THAP domain"/>
    <property type="match status" value="1"/>
</dbReference>
<evidence type="ECO:0000256" key="6">
    <source>
        <dbReference type="ARBA" id="ARBA00023015"/>
    </source>
</evidence>
<dbReference type="EMBL" id="JAYMGO010000022">
    <property type="protein sequence ID" value="KAL1250690.1"/>
    <property type="molecule type" value="Genomic_DNA"/>
</dbReference>
<dbReference type="SUPFAM" id="SSF57716">
    <property type="entry name" value="Glucocorticoid receptor-like (DNA-binding domain)"/>
    <property type="match status" value="1"/>
</dbReference>
<comment type="function">
    <text evidence="13">DNA-binding transcription regulator that regulates endothelial cell proliferation and G1/S cell-cycle progression. Specifically binds the 5'-[AT]NTNN[GT]GGCA[AGT]-3' core DNA sequence and acts by modulating expression of pRB-E2F cell-cycle target genes.</text>
</comment>
<dbReference type="InterPro" id="IPR026516">
    <property type="entry name" value="THAP1/10"/>
</dbReference>
<gene>
    <name evidence="15" type="ORF">QQF64_018486</name>
</gene>
<dbReference type="Proteomes" id="UP001558613">
    <property type="component" value="Unassembled WGS sequence"/>
</dbReference>
<dbReference type="InterPro" id="IPR006612">
    <property type="entry name" value="THAP_Znf"/>
</dbReference>
<comment type="subcellular location">
    <subcellularLocation>
        <location evidence="1 13">Nucleus</location>
        <location evidence="1 13">Nucleoplasm</location>
    </subcellularLocation>
</comment>
<evidence type="ECO:0000256" key="3">
    <source>
        <dbReference type="ARBA" id="ARBA00022723"/>
    </source>
</evidence>
<dbReference type="InterPro" id="IPR038441">
    <property type="entry name" value="THAP_Znf_sf"/>
</dbReference>
<accession>A0ABR3LEA7</accession>
<evidence type="ECO:0000313" key="15">
    <source>
        <dbReference type="EMBL" id="KAL1250690.1"/>
    </source>
</evidence>
<reference evidence="15 16" key="1">
    <citation type="submission" date="2023-09" db="EMBL/GenBank/DDBJ databases">
        <authorList>
            <person name="Wang M."/>
        </authorList>
    </citation>
    <scope>NUCLEOTIDE SEQUENCE [LARGE SCALE GENOMIC DNA]</scope>
    <source>
        <strain evidence="15">GT-2023</strain>
        <tissue evidence="15">Liver</tissue>
    </source>
</reference>
<keyword evidence="16" id="KW-1185">Reference proteome</keyword>
<evidence type="ECO:0000256" key="13">
    <source>
        <dbReference type="RuleBase" id="RU369073"/>
    </source>
</evidence>
<evidence type="ECO:0000256" key="2">
    <source>
        <dbReference type="ARBA" id="ARBA00006177"/>
    </source>
</evidence>
<comment type="caution">
    <text evidence="15">The sequence shown here is derived from an EMBL/GenBank/DDBJ whole genome shotgun (WGS) entry which is preliminary data.</text>
</comment>
<evidence type="ECO:0000256" key="11">
    <source>
        <dbReference type="ARBA" id="ARBA00023306"/>
    </source>
</evidence>
<evidence type="ECO:0000256" key="7">
    <source>
        <dbReference type="ARBA" id="ARBA00023054"/>
    </source>
</evidence>
<keyword evidence="4 12" id="KW-0863">Zinc-finger</keyword>
<dbReference type="PANTHER" id="PTHR46600:SF1">
    <property type="entry name" value="THAP DOMAIN-CONTAINING PROTEIN 1"/>
    <property type="match status" value="1"/>
</dbReference>
<evidence type="ECO:0000256" key="9">
    <source>
        <dbReference type="ARBA" id="ARBA00023163"/>
    </source>
</evidence>
<evidence type="ECO:0000256" key="10">
    <source>
        <dbReference type="ARBA" id="ARBA00023242"/>
    </source>
</evidence>
<name>A0ABR3LEA7_9TELE</name>
<dbReference type="PROSITE" id="PS50950">
    <property type="entry name" value="ZF_THAP"/>
    <property type="match status" value="1"/>
</dbReference>
<evidence type="ECO:0000313" key="16">
    <source>
        <dbReference type="Proteomes" id="UP001558613"/>
    </source>
</evidence>
<keyword evidence="9 13" id="KW-0804">Transcription</keyword>